<evidence type="ECO:0000256" key="1">
    <source>
        <dbReference type="SAM" id="MobiDB-lite"/>
    </source>
</evidence>
<dbReference type="Proteomes" id="UP001283341">
    <property type="component" value="Unassembled WGS sequence"/>
</dbReference>
<name>A0AAE0LY82_9PEZI</name>
<accession>A0AAE0LY82</accession>
<protein>
    <submittedName>
        <fullName evidence="2">Uncharacterized protein</fullName>
    </submittedName>
</protein>
<sequence>MASFTGLEGLRVLFDLYISSYRSPKSGLSQCLFLKSSIPNTFLHKRSIQNTIPKPIDTPNTSSCLYSPRATCETPPEISSPCRWPLSCRSPRWPAACKTLFRATAPHVCHSMPWVHSSYKVPIDFQGNCTNPNNPPPRGIGLLNLCGTLDCRHLDPDRLCVTMQDFEQHIPCGVINNPRAECPIPRKNHTQRERPRYNTSPASNSLASISTPTPTVGGSGNSGPKLVATEPRPPSPDITYIGFCCDASCALENCTRLVMLHNGGLFGDGAPRRFWLPYNLIDNASCSRA</sequence>
<dbReference type="AlphaFoldDB" id="A0AAE0LY82"/>
<reference evidence="2" key="1">
    <citation type="journal article" date="2023" name="Mol. Phylogenet. Evol.">
        <title>Genome-scale phylogeny and comparative genomics of the fungal order Sordariales.</title>
        <authorList>
            <person name="Hensen N."/>
            <person name="Bonometti L."/>
            <person name="Westerberg I."/>
            <person name="Brannstrom I.O."/>
            <person name="Guillou S."/>
            <person name="Cros-Aarteil S."/>
            <person name="Calhoun S."/>
            <person name="Haridas S."/>
            <person name="Kuo A."/>
            <person name="Mondo S."/>
            <person name="Pangilinan J."/>
            <person name="Riley R."/>
            <person name="LaButti K."/>
            <person name="Andreopoulos B."/>
            <person name="Lipzen A."/>
            <person name="Chen C."/>
            <person name="Yan M."/>
            <person name="Daum C."/>
            <person name="Ng V."/>
            <person name="Clum A."/>
            <person name="Steindorff A."/>
            <person name="Ohm R.A."/>
            <person name="Martin F."/>
            <person name="Silar P."/>
            <person name="Natvig D.O."/>
            <person name="Lalanne C."/>
            <person name="Gautier V."/>
            <person name="Ament-Velasquez S.L."/>
            <person name="Kruys A."/>
            <person name="Hutchinson M.I."/>
            <person name="Powell A.J."/>
            <person name="Barry K."/>
            <person name="Miller A.N."/>
            <person name="Grigoriev I.V."/>
            <person name="Debuchy R."/>
            <person name="Gladieux P."/>
            <person name="Hiltunen Thoren M."/>
            <person name="Johannesson H."/>
        </authorList>
    </citation>
    <scope>NUCLEOTIDE SEQUENCE</scope>
    <source>
        <strain evidence="2">CBS 118394</strain>
    </source>
</reference>
<evidence type="ECO:0000313" key="3">
    <source>
        <dbReference type="Proteomes" id="UP001283341"/>
    </source>
</evidence>
<proteinExistence type="predicted"/>
<keyword evidence="3" id="KW-1185">Reference proteome</keyword>
<feature type="region of interest" description="Disordered" evidence="1">
    <location>
        <begin position="183"/>
        <end position="232"/>
    </location>
</feature>
<organism evidence="2 3">
    <name type="scientific">Apodospora peruviana</name>
    <dbReference type="NCBI Taxonomy" id="516989"/>
    <lineage>
        <taxon>Eukaryota</taxon>
        <taxon>Fungi</taxon>
        <taxon>Dikarya</taxon>
        <taxon>Ascomycota</taxon>
        <taxon>Pezizomycotina</taxon>
        <taxon>Sordariomycetes</taxon>
        <taxon>Sordariomycetidae</taxon>
        <taxon>Sordariales</taxon>
        <taxon>Lasiosphaeriaceae</taxon>
        <taxon>Apodospora</taxon>
    </lineage>
</organism>
<evidence type="ECO:0000313" key="2">
    <source>
        <dbReference type="EMBL" id="KAK3312122.1"/>
    </source>
</evidence>
<comment type="caution">
    <text evidence="2">The sequence shown here is derived from an EMBL/GenBank/DDBJ whole genome shotgun (WGS) entry which is preliminary data.</text>
</comment>
<feature type="compositionally biased region" description="Polar residues" evidence="1">
    <location>
        <begin position="197"/>
        <end position="216"/>
    </location>
</feature>
<dbReference type="EMBL" id="JAUEDM010000009">
    <property type="protein sequence ID" value="KAK3312122.1"/>
    <property type="molecule type" value="Genomic_DNA"/>
</dbReference>
<gene>
    <name evidence="2" type="ORF">B0H66DRAFT_394498</name>
</gene>
<reference evidence="2" key="2">
    <citation type="submission" date="2023-06" db="EMBL/GenBank/DDBJ databases">
        <authorList>
            <consortium name="Lawrence Berkeley National Laboratory"/>
            <person name="Haridas S."/>
            <person name="Hensen N."/>
            <person name="Bonometti L."/>
            <person name="Westerberg I."/>
            <person name="Brannstrom I.O."/>
            <person name="Guillou S."/>
            <person name="Cros-Aarteil S."/>
            <person name="Calhoun S."/>
            <person name="Kuo A."/>
            <person name="Mondo S."/>
            <person name="Pangilinan J."/>
            <person name="Riley R."/>
            <person name="Labutti K."/>
            <person name="Andreopoulos B."/>
            <person name="Lipzen A."/>
            <person name="Chen C."/>
            <person name="Yanf M."/>
            <person name="Daum C."/>
            <person name="Ng V."/>
            <person name="Clum A."/>
            <person name="Steindorff A."/>
            <person name="Ohm R."/>
            <person name="Martin F."/>
            <person name="Silar P."/>
            <person name="Natvig D."/>
            <person name="Lalanne C."/>
            <person name="Gautier V."/>
            <person name="Ament-Velasquez S.L."/>
            <person name="Kruys A."/>
            <person name="Hutchinson M.I."/>
            <person name="Powell A.J."/>
            <person name="Barry K."/>
            <person name="Miller A.N."/>
            <person name="Grigoriev I.V."/>
            <person name="Debuchy R."/>
            <person name="Gladieux P."/>
            <person name="Thoren M.H."/>
            <person name="Johannesson H."/>
        </authorList>
    </citation>
    <scope>NUCLEOTIDE SEQUENCE</scope>
    <source>
        <strain evidence="2">CBS 118394</strain>
    </source>
</reference>